<keyword evidence="5" id="KW-0539">Nucleus</keyword>
<evidence type="ECO:0000256" key="6">
    <source>
        <dbReference type="ARBA" id="ARBA00023274"/>
    </source>
</evidence>
<evidence type="ECO:0000256" key="5">
    <source>
        <dbReference type="ARBA" id="ARBA00023242"/>
    </source>
</evidence>
<dbReference type="GO" id="GO:0006364">
    <property type="term" value="P:rRNA processing"/>
    <property type="evidence" value="ECO:0007669"/>
    <property type="project" value="TreeGrafter"/>
</dbReference>
<feature type="non-terminal residue" evidence="8">
    <location>
        <position position="153"/>
    </location>
</feature>
<dbReference type="OrthoDB" id="10248812at2759"/>
<dbReference type="GO" id="GO:0030515">
    <property type="term" value="F:snoRNA binding"/>
    <property type="evidence" value="ECO:0007669"/>
    <property type="project" value="TreeGrafter"/>
</dbReference>
<organism evidence="8">
    <name type="scientific">Oppiella nova</name>
    <dbReference type="NCBI Taxonomy" id="334625"/>
    <lineage>
        <taxon>Eukaryota</taxon>
        <taxon>Metazoa</taxon>
        <taxon>Ecdysozoa</taxon>
        <taxon>Arthropoda</taxon>
        <taxon>Chelicerata</taxon>
        <taxon>Arachnida</taxon>
        <taxon>Acari</taxon>
        <taxon>Acariformes</taxon>
        <taxon>Sarcoptiformes</taxon>
        <taxon>Oribatida</taxon>
        <taxon>Brachypylina</taxon>
        <taxon>Oppioidea</taxon>
        <taxon>Oppiidae</taxon>
        <taxon>Oppiella</taxon>
    </lineage>
</organism>
<dbReference type="GO" id="GO:0019843">
    <property type="term" value="F:rRNA binding"/>
    <property type="evidence" value="ECO:0007669"/>
    <property type="project" value="InterPro"/>
</dbReference>
<protein>
    <recommendedName>
        <fullName evidence="7">Small ribosomal subunit protein uS4 N-terminal domain-containing protein</fullName>
    </recommendedName>
</protein>
<dbReference type="PANTHER" id="PTHR11831">
    <property type="entry name" value="30S 40S RIBOSOMAL PROTEIN"/>
    <property type="match status" value="1"/>
</dbReference>
<evidence type="ECO:0000313" key="8">
    <source>
        <dbReference type="EMBL" id="CAD7666294.1"/>
    </source>
</evidence>
<comment type="similarity">
    <text evidence="2">Belongs to the universal ribosomal protein uS4 family.</text>
</comment>
<comment type="subcellular location">
    <subcellularLocation>
        <location evidence="1">Nucleus</location>
        <location evidence="1">Nucleolus</location>
    </subcellularLocation>
</comment>
<dbReference type="InterPro" id="IPR002942">
    <property type="entry name" value="S4_RNA-bd"/>
</dbReference>
<evidence type="ECO:0000313" key="9">
    <source>
        <dbReference type="Proteomes" id="UP000728032"/>
    </source>
</evidence>
<keyword evidence="9" id="KW-1185">Reference proteome</keyword>
<dbReference type="InterPro" id="IPR001912">
    <property type="entry name" value="Ribosomal_uS4_N"/>
</dbReference>
<keyword evidence="3" id="KW-0690">Ribosome biogenesis</keyword>
<evidence type="ECO:0000256" key="4">
    <source>
        <dbReference type="ARBA" id="ARBA00022884"/>
    </source>
</evidence>
<dbReference type="Pfam" id="PF01479">
    <property type="entry name" value="S4"/>
    <property type="match status" value="1"/>
</dbReference>
<evidence type="ECO:0000256" key="2">
    <source>
        <dbReference type="ARBA" id="ARBA00007465"/>
    </source>
</evidence>
<gene>
    <name evidence="8" type="ORF">ONB1V03_LOCUS22785</name>
</gene>
<dbReference type="EMBL" id="OC968240">
    <property type="protein sequence ID" value="CAD7666294.1"/>
    <property type="molecule type" value="Genomic_DNA"/>
</dbReference>
<name>A0A7R9MUT8_9ACAR</name>
<dbReference type="AlphaFoldDB" id="A0A7R9MUT8"/>
<evidence type="ECO:0000259" key="7">
    <source>
        <dbReference type="SMART" id="SM01390"/>
    </source>
</evidence>
<dbReference type="PANTHER" id="PTHR11831:SF1">
    <property type="entry name" value="U3 SMALL NUCLEOLAR RIBONUCLEOPROTEIN PROTEIN IMP3"/>
    <property type="match status" value="1"/>
</dbReference>
<reference evidence="8" key="1">
    <citation type="submission" date="2020-11" db="EMBL/GenBank/DDBJ databases">
        <authorList>
            <person name="Tran Van P."/>
        </authorList>
    </citation>
    <scope>NUCLEOTIDE SEQUENCE</scope>
</reference>
<sequence>MVRSLRYAERKLLKKVDFIDWETNSVKEIAILRKYCIERHEYTKYNKMCHKIWKLCQSIGCLPTDDSFRNNSSQELMEKLYSIGLIKTKRLKKCNSVNVKAFCRRRLAVYLIHSGMFSGPLSMAVKYVRHGHIRVGPDVVTDPAFLVTRNHED</sequence>
<dbReference type="GO" id="GO:0042274">
    <property type="term" value="P:ribosomal small subunit biogenesis"/>
    <property type="evidence" value="ECO:0007669"/>
    <property type="project" value="TreeGrafter"/>
</dbReference>
<dbReference type="GO" id="GO:0034457">
    <property type="term" value="C:Mpp10 complex"/>
    <property type="evidence" value="ECO:0007669"/>
    <property type="project" value="TreeGrafter"/>
</dbReference>
<dbReference type="Proteomes" id="UP000728032">
    <property type="component" value="Unassembled WGS sequence"/>
</dbReference>
<dbReference type="SMART" id="SM01390">
    <property type="entry name" value="Ribosomal_S4"/>
    <property type="match status" value="1"/>
</dbReference>
<proteinExistence type="inferred from homology"/>
<keyword evidence="4" id="KW-0694">RNA-binding</keyword>
<dbReference type="InterPro" id="IPR022801">
    <property type="entry name" value="Ribosomal_uS4"/>
</dbReference>
<dbReference type="EMBL" id="CAJPVJ010053415">
    <property type="protein sequence ID" value="CAG2183364.1"/>
    <property type="molecule type" value="Genomic_DNA"/>
</dbReference>
<dbReference type="SUPFAM" id="SSF55174">
    <property type="entry name" value="Alpha-L RNA-binding motif"/>
    <property type="match status" value="1"/>
</dbReference>
<dbReference type="Pfam" id="PF00163">
    <property type="entry name" value="Ribosomal_S4"/>
    <property type="match status" value="1"/>
</dbReference>
<accession>A0A7R9MUT8</accession>
<dbReference type="GO" id="GO:0032040">
    <property type="term" value="C:small-subunit processome"/>
    <property type="evidence" value="ECO:0007669"/>
    <property type="project" value="TreeGrafter"/>
</dbReference>
<evidence type="ECO:0000256" key="3">
    <source>
        <dbReference type="ARBA" id="ARBA00022517"/>
    </source>
</evidence>
<dbReference type="CDD" id="cd00165">
    <property type="entry name" value="S4"/>
    <property type="match status" value="1"/>
</dbReference>
<feature type="domain" description="Small ribosomal subunit protein uS4 N-terminal" evidence="7">
    <location>
        <begin position="4"/>
        <end position="104"/>
    </location>
</feature>
<keyword evidence="6" id="KW-0687">Ribonucleoprotein</keyword>
<evidence type="ECO:0000256" key="1">
    <source>
        <dbReference type="ARBA" id="ARBA00004604"/>
    </source>
</evidence>